<dbReference type="Proteomes" id="UP000184096">
    <property type="component" value="Chromosome I"/>
</dbReference>
<gene>
    <name evidence="3" type="primary">mtnA</name>
    <name evidence="4" type="ORF">SAMN05444170_5066</name>
</gene>
<comment type="function">
    <text evidence="3">Catalyzes the interconversion of methylthioribose-1-phosphate (MTR-1-P) into methylthioribulose-1-phosphate (MTRu-1-P).</text>
</comment>
<dbReference type="SUPFAM" id="SSF100950">
    <property type="entry name" value="NagB/RpiA/CoA transferase-like"/>
    <property type="match status" value="1"/>
</dbReference>
<feature type="site" description="Transition state stabilizer" evidence="3">
    <location>
        <position position="164"/>
    </location>
</feature>
<dbReference type="InterPro" id="IPR027363">
    <property type="entry name" value="M1Pi_N"/>
</dbReference>
<accession>A0A1M7UH66</accession>
<keyword evidence="1" id="KW-0963">Cytoplasm</keyword>
<dbReference type="Pfam" id="PF01008">
    <property type="entry name" value="IF-2B"/>
    <property type="match status" value="1"/>
</dbReference>
<dbReference type="NCBIfam" id="TIGR00524">
    <property type="entry name" value="eIF-2B_rel"/>
    <property type="match status" value="1"/>
</dbReference>
<evidence type="ECO:0000256" key="3">
    <source>
        <dbReference type="HAMAP-Rule" id="MF_01678"/>
    </source>
</evidence>
<keyword evidence="3" id="KW-0486">Methionine biosynthesis</keyword>
<dbReference type="AlphaFoldDB" id="A0A1M7UH66"/>
<feature type="binding site" evidence="3">
    <location>
        <position position="203"/>
    </location>
    <ligand>
        <name>substrate</name>
    </ligand>
</feature>
<dbReference type="NCBIfam" id="TIGR00512">
    <property type="entry name" value="salvage_mtnA"/>
    <property type="match status" value="1"/>
</dbReference>
<dbReference type="OrthoDB" id="9803436at2"/>
<feature type="binding site" evidence="3">
    <location>
        <begin position="53"/>
        <end position="55"/>
    </location>
    <ligand>
        <name>substrate</name>
    </ligand>
</feature>
<dbReference type="InterPro" id="IPR000649">
    <property type="entry name" value="IF-2B-related"/>
</dbReference>
<dbReference type="GO" id="GO:0019509">
    <property type="term" value="P:L-methionine salvage from methylthioadenosine"/>
    <property type="evidence" value="ECO:0007669"/>
    <property type="project" value="UniProtKB-UniRule"/>
</dbReference>
<feature type="binding site" evidence="3">
    <location>
        <begin position="254"/>
        <end position="255"/>
    </location>
    <ligand>
        <name>substrate</name>
    </ligand>
</feature>
<dbReference type="PANTHER" id="PTHR43475:SF1">
    <property type="entry name" value="METHYLTHIORIBOSE-1-PHOSPHATE ISOMERASE"/>
    <property type="match status" value="1"/>
</dbReference>
<keyword evidence="3" id="KW-0028">Amino-acid biosynthesis</keyword>
<dbReference type="NCBIfam" id="NF004326">
    <property type="entry name" value="PRK05720.1"/>
    <property type="match status" value="1"/>
</dbReference>
<dbReference type="InterPro" id="IPR042529">
    <property type="entry name" value="IF_2B-like_C"/>
</dbReference>
<name>A0A1M7UH66_9BRAD</name>
<dbReference type="Gene3D" id="3.40.50.10470">
    <property type="entry name" value="Translation initiation factor eif-2b, domain 2"/>
    <property type="match status" value="1"/>
</dbReference>
<comment type="pathway">
    <text evidence="3">Amino-acid biosynthesis; L-methionine biosynthesis via salvage pathway; L-methionine from S-methyl-5-thio-alpha-D-ribose 1-phosphate: step 1/6.</text>
</comment>
<comment type="similarity">
    <text evidence="3">Belongs to the EIF-2B alpha/beta/delta subunits family. MtnA subfamily.</text>
</comment>
<dbReference type="EMBL" id="LT670849">
    <property type="protein sequence ID" value="SHN82286.1"/>
    <property type="molecule type" value="Genomic_DNA"/>
</dbReference>
<keyword evidence="5" id="KW-1185">Reference proteome</keyword>
<dbReference type="InterPro" id="IPR011559">
    <property type="entry name" value="Initiation_fac_2B_a/b/d"/>
</dbReference>
<dbReference type="InterPro" id="IPR005251">
    <property type="entry name" value="IF-M1Pi"/>
</dbReference>
<dbReference type="RefSeq" id="WP_072822000.1">
    <property type="nucleotide sequence ID" value="NZ_LT670849.1"/>
</dbReference>
<dbReference type="FunFam" id="3.40.50.10470:FF:000013">
    <property type="entry name" value="Methylthioribose-1-phosphate isomerase"/>
    <property type="match status" value="1"/>
</dbReference>
<dbReference type="InterPro" id="IPR037171">
    <property type="entry name" value="NagB/RpiA_transferase-like"/>
</dbReference>
<organism evidence="4 5">
    <name type="scientific">Bradyrhizobium erythrophlei</name>
    <dbReference type="NCBI Taxonomy" id="1437360"/>
    <lineage>
        <taxon>Bacteria</taxon>
        <taxon>Pseudomonadati</taxon>
        <taxon>Pseudomonadota</taxon>
        <taxon>Alphaproteobacteria</taxon>
        <taxon>Hyphomicrobiales</taxon>
        <taxon>Nitrobacteraceae</taxon>
        <taxon>Bradyrhizobium</taxon>
    </lineage>
</organism>
<dbReference type="Gene3D" id="1.20.120.420">
    <property type="entry name" value="translation initiation factor eif-2b, domain 1"/>
    <property type="match status" value="1"/>
</dbReference>
<feature type="binding site" evidence="3">
    <location>
        <position position="90"/>
    </location>
    <ligand>
        <name>substrate</name>
    </ligand>
</feature>
<dbReference type="EC" id="5.3.1.23" evidence="3"/>
<protein>
    <recommendedName>
        <fullName evidence="3">Methylthioribose-1-phosphate isomerase</fullName>
        <shortName evidence="3">M1Pi</shortName>
        <shortName evidence="3">MTR-1-P isomerase</shortName>
        <ecNumber evidence="3">5.3.1.23</ecNumber>
    </recommendedName>
    <alternativeName>
        <fullName evidence="3">S-methyl-5-thioribose-1-phosphate isomerase</fullName>
    </alternativeName>
</protein>
<evidence type="ECO:0000256" key="2">
    <source>
        <dbReference type="ARBA" id="ARBA00023235"/>
    </source>
</evidence>
<evidence type="ECO:0000313" key="4">
    <source>
        <dbReference type="EMBL" id="SHN82286.1"/>
    </source>
</evidence>
<proteinExistence type="inferred from homology"/>
<evidence type="ECO:0000313" key="5">
    <source>
        <dbReference type="Proteomes" id="UP000184096"/>
    </source>
</evidence>
<keyword evidence="2 3" id="KW-0413">Isomerase</keyword>
<dbReference type="UniPathway" id="UPA00904">
    <property type="reaction ID" value="UER00874"/>
</dbReference>
<dbReference type="GO" id="GO:0046523">
    <property type="term" value="F:S-methyl-5-thioribose-1-phosphate isomerase activity"/>
    <property type="evidence" value="ECO:0007669"/>
    <property type="project" value="UniProtKB-UniRule"/>
</dbReference>
<evidence type="ECO:0000256" key="1">
    <source>
        <dbReference type="ARBA" id="ARBA00022490"/>
    </source>
</evidence>
<sequence length="373" mass="40014">MKVDGQSFRSIWVEGDGWTIGAIDQRRLPHEFVIAKLTSCEEAADAIRAMLVRGAPLIGATAACGVALAMRVDASDAALERAYAMLIAARPTAINLKWALDEMRKTLAPLAPPDRARAAYVRAGEIAEEDVAINQAIGRHGLGLIEAIEPRKKPGQAINILTHCNAGWLATVDWGTATAPIYLAHDGGLNVHVWVDETRPRNQGASLTAWELSHHGVAHTVIADNTGGHLMQHGMVDLVITGTDRVTANGDVCNKIGTYLKALAAFDNGVPFYVALPSPTIDFSVFDGVRQIPIEQRGADEVATMTGRTREGKIETVRIVPDGSPVANYAFDVTPARLVSGLITERGVVQAERTALARAFPERAQNSRQGDIV</sequence>
<comment type="catalytic activity">
    <reaction evidence="3">
        <text>5-(methylsulfanyl)-alpha-D-ribose 1-phosphate = 5-(methylsulfanyl)-D-ribulose 1-phosphate</text>
        <dbReference type="Rhea" id="RHEA:19989"/>
        <dbReference type="ChEBI" id="CHEBI:58533"/>
        <dbReference type="ChEBI" id="CHEBI:58548"/>
        <dbReference type="EC" id="5.3.1.23"/>
    </reaction>
</comment>
<dbReference type="PANTHER" id="PTHR43475">
    <property type="entry name" value="METHYLTHIORIBOSE-1-PHOSPHATE ISOMERASE"/>
    <property type="match status" value="1"/>
</dbReference>
<feature type="active site" description="Proton donor" evidence="3">
    <location>
        <position position="244"/>
    </location>
</feature>
<dbReference type="HAMAP" id="MF_01678">
    <property type="entry name" value="Salvage_MtnA"/>
    <property type="match status" value="1"/>
</dbReference>
<reference evidence="5" key="1">
    <citation type="submission" date="2016-11" db="EMBL/GenBank/DDBJ databases">
        <authorList>
            <person name="Varghese N."/>
            <person name="Submissions S."/>
        </authorList>
    </citation>
    <scope>NUCLEOTIDE SEQUENCE [LARGE SCALE GENOMIC DNA]</scope>
    <source>
        <strain evidence="5">GAS401</strain>
    </source>
</reference>